<comment type="caution">
    <text evidence="6">The sequence shown here is derived from an EMBL/GenBank/DDBJ whole genome shotgun (WGS) entry which is preliminary data.</text>
</comment>
<keyword evidence="7" id="KW-1185">Reference proteome</keyword>
<dbReference type="HAMAP" id="MF_00068">
    <property type="entry name" value="MurQ"/>
    <property type="match status" value="1"/>
</dbReference>
<evidence type="ECO:0000256" key="2">
    <source>
        <dbReference type="ARBA" id="ARBA00023277"/>
    </source>
</evidence>
<protein>
    <recommendedName>
        <fullName evidence="3">N-acetylmuramic acid 6-phosphate etherase</fullName>
        <shortName evidence="3">MurNAc-6-P etherase</shortName>
        <ecNumber evidence="3">4.2.1.126</ecNumber>
    </recommendedName>
    <alternativeName>
        <fullName evidence="3">N-acetylmuramic acid 6-phosphate hydrolase</fullName>
    </alternativeName>
    <alternativeName>
        <fullName evidence="3">N-acetylmuramic acid 6-phosphate lyase</fullName>
    </alternativeName>
</protein>
<sequence length="346" mass="35498">MTTVSAVPSEPPEPPESAEPEGTRSPGAPPDGTDDGRADRESLLSVARLVSPTEERNPRTTDLDLLPSADVVRLIMEEDAGVASVVRAERFRVTQAVELAVAAIRAGGRVHYVGAGTSGRLGVLDAVELAPTYGVGSEWFDAHLAGGPDAMTVSVEGAEDDAATGRRDLDHVGPHDLVVGLAASGRTPYVGGALELARERGARTALVSANPSAPLAVGVDVAILLDTGPEAITGSTRMKAATAQKIVLNTFSTATMVRLGKTYSNLMVDVRATNAKLRARLVRLLSQATGLEPEVCAPVLAEAGGEVQVALVMLLAGVDVAAARRSMAGDGGVRGALARLGAAPAR</sequence>
<dbReference type="PROSITE" id="PS51464">
    <property type="entry name" value="SIS"/>
    <property type="match status" value="1"/>
</dbReference>
<feature type="active site" description="Proton donor" evidence="3">
    <location>
        <position position="128"/>
    </location>
</feature>
<dbReference type="PROSITE" id="PS01272">
    <property type="entry name" value="GCKR"/>
    <property type="match status" value="1"/>
</dbReference>
<comment type="catalytic activity">
    <reaction evidence="3">
        <text>N-acetyl-D-muramate 6-phosphate + H2O = N-acetyl-D-glucosamine 6-phosphate + (R)-lactate</text>
        <dbReference type="Rhea" id="RHEA:26410"/>
        <dbReference type="ChEBI" id="CHEBI:15377"/>
        <dbReference type="ChEBI" id="CHEBI:16004"/>
        <dbReference type="ChEBI" id="CHEBI:57513"/>
        <dbReference type="ChEBI" id="CHEBI:58722"/>
        <dbReference type="EC" id="4.2.1.126"/>
    </reaction>
</comment>
<evidence type="ECO:0000313" key="7">
    <source>
        <dbReference type="Proteomes" id="UP000632535"/>
    </source>
</evidence>
<dbReference type="RefSeq" id="WP_188522472.1">
    <property type="nucleotide sequence ID" value="NZ_BMDG01000003.1"/>
</dbReference>
<dbReference type="CDD" id="cd05007">
    <property type="entry name" value="SIS_Etherase"/>
    <property type="match status" value="1"/>
</dbReference>
<dbReference type="Proteomes" id="UP000632535">
    <property type="component" value="Unassembled WGS sequence"/>
</dbReference>
<name>A0ABQ2B5V6_9MICO</name>
<keyword evidence="2 3" id="KW-0119">Carbohydrate metabolism</keyword>
<dbReference type="SUPFAM" id="SSF53697">
    <property type="entry name" value="SIS domain"/>
    <property type="match status" value="1"/>
</dbReference>
<dbReference type="InterPro" id="IPR046348">
    <property type="entry name" value="SIS_dom_sf"/>
</dbReference>
<evidence type="ECO:0000256" key="1">
    <source>
        <dbReference type="ARBA" id="ARBA00023239"/>
    </source>
</evidence>
<feature type="region of interest" description="Disordered" evidence="4">
    <location>
        <begin position="1"/>
        <end position="42"/>
    </location>
</feature>
<accession>A0ABQ2B5V6</accession>
<organism evidence="6 7">
    <name type="scientific">Isoptericola cucumis</name>
    <dbReference type="NCBI Taxonomy" id="1776856"/>
    <lineage>
        <taxon>Bacteria</taxon>
        <taxon>Bacillati</taxon>
        <taxon>Actinomycetota</taxon>
        <taxon>Actinomycetes</taxon>
        <taxon>Micrococcales</taxon>
        <taxon>Promicromonosporaceae</taxon>
        <taxon>Isoptericola</taxon>
    </lineage>
</organism>
<evidence type="ECO:0000256" key="4">
    <source>
        <dbReference type="SAM" id="MobiDB-lite"/>
    </source>
</evidence>
<evidence type="ECO:0000256" key="3">
    <source>
        <dbReference type="HAMAP-Rule" id="MF_00068"/>
    </source>
</evidence>
<feature type="domain" description="SIS" evidence="5">
    <location>
        <begin position="100"/>
        <end position="261"/>
    </location>
</feature>
<dbReference type="Gene3D" id="1.10.8.1080">
    <property type="match status" value="1"/>
</dbReference>
<comment type="similarity">
    <text evidence="3">Belongs to the GCKR-like family. MurNAc-6-P etherase subfamily.</text>
</comment>
<dbReference type="InterPro" id="IPR005486">
    <property type="entry name" value="Glucokinase_regulatory_CS"/>
</dbReference>
<reference evidence="7" key="1">
    <citation type="journal article" date="2019" name="Int. J. Syst. Evol. Microbiol.">
        <title>The Global Catalogue of Microorganisms (GCM) 10K type strain sequencing project: providing services to taxonomists for standard genome sequencing and annotation.</title>
        <authorList>
            <consortium name="The Broad Institute Genomics Platform"/>
            <consortium name="The Broad Institute Genome Sequencing Center for Infectious Disease"/>
            <person name="Wu L."/>
            <person name="Ma J."/>
        </authorList>
    </citation>
    <scope>NUCLEOTIDE SEQUENCE [LARGE SCALE GENOMIC DNA]</scope>
    <source>
        <strain evidence="7">CCM 8653</strain>
    </source>
</reference>
<dbReference type="Gene3D" id="3.40.50.10490">
    <property type="entry name" value="Glucose-6-phosphate isomerase like protein, domain 1"/>
    <property type="match status" value="1"/>
</dbReference>
<dbReference type="InterPro" id="IPR005488">
    <property type="entry name" value="Etherase_MurQ"/>
</dbReference>
<keyword evidence="1 3" id="KW-0456">Lyase</keyword>
<dbReference type="EC" id="4.2.1.126" evidence="3"/>
<dbReference type="InterPro" id="IPR001347">
    <property type="entry name" value="SIS_dom"/>
</dbReference>
<gene>
    <name evidence="3 6" type="primary">murQ</name>
    <name evidence="6" type="ORF">GCM10007368_08800</name>
</gene>
<comment type="subunit">
    <text evidence="3">Homodimer.</text>
</comment>
<proteinExistence type="inferred from homology"/>
<dbReference type="Pfam" id="PF22645">
    <property type="entry name" value="GKRP_SIS_N"/>
    <property type="match status" value="1"/>
</dbReference>
<dbReference type="NCBIfam" id="NF003915">
    <property type="entry name" value="PRK05441.1"/>
    <property type="match status" value="1"/>
</dbReference>
<evidence type="ECO:0000313" key="6">
    <source>
        <dbReference type="EMBL" id="GGI05968.1"/>
    </source>
</evidence>
<dbReference type="InterPro" id="IPR040190">
    <property type="entry name" value="MURQ/GCKR"/>
</dbReference>
<comment type="function">
    <text evidence="3">Specifically catalyzes the cleavage of the D-lactyl ether substituent of MurNAc 6-phosphate, producing GlcNAc 6-phosphate and D-lactate.</text>
</comment>
<comment type="pathway">
    <text evidence="3">Amino-sugar metabolism; N-acetylmuramate degradation.</text>
</comment>
<comment type="miscellaneous">
    <text evidence="3">A lyase-type mechanism (elimination/hydration) is suggested for the cleavage of the lactyl ether bond of MurNAc 6-phosphate, with the formation of an alpha,beta-unsaturated aldehyde intermediate with (E)-stereochemistry, followed by the syn addition of water to give product.</text>
</comment>
<dbReference type="NCBIfam" id="NF009222">
    <property type="entry name" value="PRK12570.1"/>
    <property type="match status" value="1"/>
</dbReference>
<dbReference type="PANTHER" id="PTHR10088:SF4">
    <property type="entry name" value="GLUCOKINASE REGULATORY PROTEIN"/>
    <property type="match status" value="1"/>
</dbReference>
<dbReference type="PANTHER" id="PTHR10088">
    <property type="entry name" value="GLUCOKINASE REGULATORY PROTEIN"/>
    <property type="match status" value="1"/>
</dbReference>
<dbReference type="EMBL" id="BMDG01000003">
    <property type="protein sequence ID" value="GGI05968.1"/>
    <property type="molecule type" value="Genomic_DNA"/>
</dbReference>
<evidence type="ECO:0000259" key="5">
    <source>
        <dbReference type="PROSITE" id="PS51464"/>
    </source>
</evidence>
<feature type="active site" evidence="3">
    <location>
        <position position="159"/>
    </location>
</feature>